<dbReference type="Gene3D" id="3.40.50.1390">
    <property type="entry name" value="Resolvase, N-terminal catalytic domain"/>
    <property type="match status" value="1"/>
</dbReference>
<dbReference type="InterPro" id="IPR036162">
    <property type="entry name" value="Resolvase-like_N_sf"/>
</dbReference>
<evidence type="ECO:0000313" key="5">
    <source>
        <dbReference type="Proteomes" id="UP000324327"/>
    </source>
</evidence>
<sequence length="534" mass="60410">MIAAYQRISRADGDLGKDGKDKSNSIENQKELIQRYISHKESLQNLPVMDFVDDGYTGSNFDRPGFQKMMDGVRSGEIDTIIVKDLSRFGRDYIGVGEYMEQIFPLLGVRLISINDNYDSSNYNGTTLGMDLVVSNLVNTMYCRDAGKKLRTANRVKWRKGISTASAAPFGYQFDPNRKGSYIIDPPAAKIVRRIFDLAILGLGTREIAMALNDENAPVPSVYNREHKAYGKETTYTIAPVILWDSSRVWKILTAYVYTGAMVLGKSQRLISGKKIIRIVPKGQQYITEGTHEAIVSREEFEKAQLVIRNNGHRVVMGSVDFPLKGKIRCGNCRRVLGYDYKQASPIFWCREGMELIGQTQCSSEIYQASDIENAVFQALKKELSLLDSLYSDIKKEEQSLKEASRKASRRKTLMEQELKNLKGEKMRMYEEYAAGTLSLDNYKSKKLECDRKITEVQDKIEQFKAEESVKSVVPGTVRAAAEQAENFLHGTRLTASMVSAFIENVYVHEGGRIVVRFKYEQSIQDAVRALHTE</sequence>
<dbReference type="SUPFAM" id="SSF53041">
    <property type="entry name" value="Resolvase-like"/>
    <property type="match status" value="1"/>
</dbReference>
<dbReference type="Gene3D" id="3.90.1750.20">
    <property type="entry name" value="Putative Large Serine Recombinase, Chain B, Domain 2"/>
    <property type="match status" value="1"/>
</dbReference>
<dbReference type="Proteomes" id="UP000324327">
    <property type="component" value="Unassembled WGS sequence"/>
</dbReference>
<evidence type="ECO:0000313" key="4">
    <source>
        <dbReference type="EMBL" id="TYL61095.1"/>
    </source>
</evidence>
<evidence type="ECO:0000259" key="3">
    <source>
        <dbReference type="PROSITE" id="PS51737"/>
    </source>
</evidence>
<dbReference type="InterPro" id="IPR011109">
    <property type="entry name" value="DNA_bind_recombinase_dom"/>
</dbReference>
<dbReference type="Pfam" id="PF07508">
    <property type="entry name" value="Recombinase"/>
    <property type="match status" value="1"/>
</dbReference>
<proteinExistence type="predicted"/>
<keyword evidence="1" id="KW-0175">Coiled coil</keyword>
<dbReference type="SMART" id="SM00857">
    <property type="entry name" value="Resolvase"/>
    <property type="match status" value="1"/>
</dbReference>
<dbReference type="GO" id="GO:0000150">
    <property type="term" value="F:DNA strand exchange activity"/>
    <property type="evidence" value="ECO:0007669"/>
    <property type="project" value="InterPro"/>
</dbReference>
<reference evidence="4 5" key="2">
    <citation type="submission" date="2019-09" db="EMBL/GenBank/DDBJ databases">
        <title>Strain-level analysis of Eubacterium rectale using genomes from metagenomes.</title>
        <authorList>
            <person name="Karcher N."/>
            <person name="Segata N."/>
        </authorList>
    </citation>
    <scope>NUCLEOTIDE SEQUENCE [LARGE SCALE GENOMIC DNA]</scope>
    <source>
        <strain evidence="4 5">T3WBe13</strain>
    </source>
</reference>
<feature type="coiled-coil region" evidence="1">
    <location>
        <begin position="387"/>
        <end position="467"/>
    </location>
</feature>
<name>A0A5S4VWC8_9FIRM</name>
<evidence type="ECO:0000256" key="1">
    <source>
        <dbReference type="SAM" id="Coils"/>
    </source>
</evidence>
<accession>A0A5S4VWC8</accession>
<dbReference type="PANTHER" id="PTHR30461">
    <property type="entry name" value="DNA-INVERTASE FROM LAMBDOID PROPHAGE"/>
    <property type="match status" value="1"/>
</dbReference>
<dbReference type="InterPro" id="IPR038109">
    <property type="entry name" value="DNA_bind_recomb_sf"/>
</dbReference>
<evidence type="ECO:0008006" key="6">
    <source>
        <dbReference type="Google" id="ProtNLM"/>
    </source>
</evidence>
<dbReference type="EMBL" id="VSTF01000002">
    <property type="protein sequence ID" value="TYL61095.1"/>
    <property type="molecule type" value="Genomic_DNA"/>
</dbReference>
<feature type="domain" description="Recombinase" evidence="3">
    <location>
        <begin position="169"/>
        <end position="314"/>
    </location>
</feature>
<feature type="domain" description="Resolvase/invertase-type recombinase catalytic" evidence="2">
    <location>
        <begin position="1"/>
        <end position="161"/>
    </location>
</feature>
<dbReference type="InterPro" id="IPR006119">
    <property type="entry name" value="Resolv_N"/>
</dbReference>
<dbReference type="PROSITE" id="PS51736">
    <property type="entry name" value="RECOMBINASES_3"/>
    <property type="match status" value="1"/>
</dbReference>
<dbReference type="InterPro" id="IPR050639">
    <property type="entry name" value="SSR_resolvase"/>
</dbReference>
<dbReference type="Pfam" id="PF00239">
    <property type="entry name" value="Resolvase"/>
    <property type="match status" value="1"/>
</dbReference>
<organism evidence="4 5">
    <name type="scientific">Agathobacter rectalis</name>
    <dbReference type="NCBI Taxonomy" id="39491"/>
    <lineage>
        <taxon>Bacteria</taxon>
        <taxon>Bacillati</taxon>
        <taxon>Bacillota</taxon>
        <taxon>Clostridia</taxon>
        <taxon>Lachnospirales</taxon>
        <taxon>Lachnospiraceae</taxon>
        <taxon>Agathobacter</taxon>
    </lineage>
</organism>
<dbReference type="RefSeq" id="WP_148871808.1">
    <property type="nucleotide sequence ID" value="NZ_VSTF01000002.1"/>
</dbReference>
<comment type="caution">
    <text evidence="4">The sequence shown here is derived from an EMBL/GenBank/DDBJ whole genome shotgun (WGS) entry which is preliminary data.</text>
</comment>
<dbReference type="PANTHER" id="PTHR30461:SF23">
    <property type="entry name" value="DNA RECOMBINASE-RELATED"/>
    <property type="match status" value="1"/>
</dbReference>
<dbReference type="AlphaFoldDB" id="A0A5S4VWC8"/>
<gene>
    <name evidence="4" type="ORF">FYL31_02070</name>
</gene>
<dbReference type="PROSITE" id="PS51737">
    <property type="entry name" value="RECOMBINASE_DNA_BIND"/>
    <property type="match status" value="1"/>
</dbReference>
<evidence type="ECO:0000259" key="2">
    <source>
        <dbReference type="PROSITE" id="PS51736"/>
    </source>
</evidence>
<protein>
    <recommendedName>
        <fullName evidence="6">Recombinase</fullName>
    </recommendedName>
</protein>
<reference evidence="4 5" key="1">
    <citation type="submission" date="2019-08" db="EMBL/GenBank/DDBJ databases">
        <authorList>
            <person name="Duncan S."/>
            <person name="Walker A."/>
        </authorList>
    </citation>
    <scope>NUCLEOTIDE SEQUENCE [LARGE SCALE GENOMIC DNA]</scope>
    <source>
        <strain evidence="4 5">T3WBe13</strain>
    </source>
</reference>
<dbReference type="GO" id="GO:0003677">
    <property type="term" value="F:DNA binding"/>
    <property type="evidence" value="ECO:0007669"/>
    <property type="project" value="InterPro"/>
</dbReference>